<reference evidence="2" key="1">
    <citation type="submission" date="2015-08" db="UniProtKB">
        <authorList>
            <consortium name="WormBaseParasite"/>
        </authorList>
    </citation>
    <scope>IDENTIFICATION</scope>
</reference>
<dbReference type="WBParaSite" id="TCONS_00015818.p1">
    <property type="protein sequence ID" value="TCONS_00015818.p1"/>
    <property type="gene ID" value="XLOC_010584"/>
</dbReference>
<evidence type="ECO:0000313" key="3">
    <source>
        <dbReference type="WBParaSite" id="TCONS_00015818.p1"/>
    </source>
</evidence>
<organism evidence="2">
    <name type="scientific">Strongyloides stercoralis</name>
    <name type="common">Threadworm</name>
    <dbReference type="NCBI Taxonomy" id="6248"/>
    <lineage>
        <taxon>Eukaryota</taxon>
        <taxon>Metazoa</taxon>
        <taxon>Ecdysozoa</taxon>
        <taxon>Nematoda</taxon>
        <taxon>Chromadorea</taxon>
        <taxon>Rhabditida</taxon>
        <taxon>Tylenchina</taxon>
        <taxon>Panagrolaimomorpha</taxon>
        <taxon>Strongyloidoidea</taxon>
        <taxon>Strongyloididae</taxon>
        <taxon>Strongyloides</taxon>
    </lineage>
</organism>
<dbReference type="WBParaSite" id="SSTP_0000876300.1">
    <property type="protein sequence ID" value="SSTP_0000876300.1"/>
    <property type="gene ID" value="SSTP_0000876300"/>
</dbReference>
<evidence type="ECO:0000313" key="2">
    <source>
        <dbReference type="WBParaSite" id="SSTP_0000876300.1"/>
    </source>
</evidence>
<proteinExistence type="predicted"/>
<evidence type="ECO:0000313" key="1">
    <source>
        <dbReference type="Proteomes" id="UP000035681"/>
    </source>
</evidence>
<accession>A0A0K0EH03</accession>
<dbReference type="Proteomes" id="UP000035681">
    <property type="component" value="Unplaced"/>
</dbReference>
<keyword evidence="1" id="KW-1185">Reference proteome</keyword>
<sequence>MFEVPCWYSYDNLKNSLIIWEGVMAIWNENCKNEIECVELWKEYNNNYVNLFPLHNIKSISSDGYWTCAEVTGKFNNEKYFFYHAITPEKNIEITLDPNPYRNWSETECESRLKKWKDLCYNFSNNLIKINKNYNMPI</sequence>
<name>A0A0K0EH03_STRER</name>
<dbReference type="AlphaFoldDB" id="A0A0K0EH03"/>
<protein>
    <submittedName>
        <fullName evidence="2 3">Uncharacterized protein</fullName>
    </submittedName>
</protein>